<dbReference type="PANTHER" id="PTHR43085:SF1">
    <property type="entry name" value="PSEUDOURIDINE KINASE-RELATED"/>
    <property type="match status" value="1"/>
</dbReference>
<dbReference type="PANTHER" id="PTHR43085">
    <property type="entry name" value="HEXOKINASE FAMILY MEMBER"/>
    <property type="match status" value="1"/>
</dbReference>
<dbReference type="GO" id="GO:0008865">
    <property type="term" value="F:fructokinase activity"/>
    <property type="evidence" value="ECO:0007669"/>
    <property type="project" value="UniProtKB-EC"/>
</dbReference>
<evidence type="ECO:0000313" key="9">
    <source>
        <dbReference type="EMBL" id="MBB5471920.1"/>
    </source>
</evidence>
<accession>A0A511F936</accession>
<dbReference type="Gene3D" id="3.40.1190.20">
    <property type="match status" value="1"/>
</dbReference>
<reference evidence="9 11" key="2">
    <citation type="submission" date="2020-08" db="EMBL/GenBank/DDBJ databases">
        <title>Sequencing the genomes of 1000 actinobacteria strains.</title>
        <authorList>
            <person name="Klenk H.-P."/>
        </authorList>
    </citation>
    <scope>NUCLEOTIDE SEQUENCE [LARGE SCALE GENOMIC DNA]</scope>
    <source>
        <strain evidence="9 11">DSM 9581</strain>
    </source>
</reference>
<keyword evidence="3" id="KW-0547">Nucleotide-binding</keyword>
<comment type="similarity">
    <text evidence="1 6">Belongs to the carbohydrate kinase PfkB family.</text>
</comment>
<feature type="domain" description="Carbohydrate kinase PfkB" evidence="7">
    <location>
        <begin position="11"/>
        <end position="305"/>
    </location>
</feature>
<evidence type="ECO:0000256" key="6">
    <source>
        <dbReference type="RuleBase" id="RU003704"/>
    </source>
</evidence>
<dbReference type="SUPFAM" id="SSF53613">
    <property type="entry name" value="Ribokinase-like"/>
    <property type="match status" value="1"/>
</dbReference>
<dbReference type="GO" id="GO:0006000">
    <property type="term" value="P:fructose metabolic process"/>
    <property type="evidence" value="ECO:0007669"/>
    <property type="project" value="UniProtKB-ARBA"/>
</dbReference>
<dbReference type="InterPro" id="IPR050306">
    <property type="entry name" value="PfkB_Carbo_kinase"/>
</dbReference>
<evidence type="ECO:0000256" key="1">
    <source>
        <dbReference type="ARBA" id="ARBA00010688"/>
    </source>
</evidence>
<dbReference type="InterPro" id="IPR029056">
    <property type="entry name" value="Ribokinase-like"/>
</dbReference>
<comment type="caution">
    <text evidence="8">The sequence shown here is derived from an EMBL/GenBank/DDBJ whole genome shotgun (WGS) entry which is preliminary data.</text>
</comment>
<sequence>MPEQSAPARALVVGEALVDVVLRPGAEPAEHPGGSPANVAIGLGRLGREVGLLTWLAGDAYGDLVREHLAGSGVAVLTGDSAPDRTPVARAHLDGDGVATYEFDLTWDLPARWDEGDGDPVVVHTGSIATVIEPGGDAVARLLADRRGASTLTYDPNLRPALMGSPERTLPVVERLVALADVVKVSDEDLAWLHPGVPPVEIARDWLGRGPALVVVTLGGEGALAVTAAGDEVAVTAPPVQVADTVGAGDSFMAALIDGLWSADLLGADARERLRAIDRPTVERVLVRCAQVAAITVSRAGANPPTRAELGEA</sequence>
<dbReference type="AlphaFoldDB" id="A0A511F936"/>
<dbReference type="InterPro" id="IPR002139">
    <property type="entry name" value="Ribo/fructo_kinase"/>
</dbReference>
<dbReference type="RefSeq" id="WP_146834149.1">
    <property type="nucleotide sequence ID" value="NZ_BJVQ01000007.1"/>
</dbReference>
<evidence type="ECO:0000313" key="10">
    <source>
        <dbReference type="Proteomes" id="UP000321723"/>
    </source>
</evidence>
<evidence type="ECO:0000313" key="8">
    <source>
        <dbReference type="EMBL" id="GEL45762.1"/>
    </source>
</evidence>
<keyword evidence="10" id="KW-1185">Reference proteome</keyword>
<keyword evidence="2 6" id="KW-0808">Transferase</keyword>
<dbReference type="GO" id="GO:0005524">
    <property type="term" value="F:ATP binding"/>
    <property type="evidence" value="ECO:0007669"/>
    <property type="project" value="UniProtKB-KW"/>
</dbReference>
<evidence type="ECO:0000256" key="2">
    <source>
        <dbReference type="ARBA" id="ARBA00022679"/>
    </source>
</evidence>
<reference evidence="8 10" key="1">
    <citation type="submission" date="2019-07" db="EMBL/GenBank/DDBJ databases">
        <title>Whole genome shotgun sequence of Cellulomonas hominis NBRC 16055.</title>
        <authorList>
            <person name="Hosoyama A."/>
            <person name="Uohara A."/>
            <person name="Ohji S."/>
            <person name="Ichikawa N."/>
        </authorList>
    </citation>
    <scope>NUCLEOTIDE SEQUENCE [LARGE SCALE GENOMIC DNA]</scope>
    <source>
        <strain evidence="8 10">NBRC 16055</strain>
    </source>
</reference>
<protein>
    <submittedName>
        <fullName evidence="8">Fructokinase</fullName>
        <ecNumber evidence="9">2.7.1.4</ecNumber>
    </submittedName>
</protein>
<organism evidence="8 10">
    <name type="scientific">Cellulomonas hominis</name>
    <dbReference type="NCBI Taxonomy" id="156981"/>
    <lineage>
        <taxon>Bacteria</taxon>
        <taxon>Bacillati</taxon>
        <taxon>Actinomycetota</taxon>
        <taxon>Actinomycetes</taxon>
        <taxon>Micrococcales</taxon>
        <taxon>Cellulomonadaceae</taxon>
        <taxon>Cellulomonas</taxon>
    </lineage>
</organism>
<dbReference type="Proteomes" id="UP000564629">
    <property type="component" value="Unassembled WGS sequence"/>
</dbReference>
<evidence type="ECO:0000256" key="4">
    <source>
        <dbReference type="ARBA" id="ARBA00022777"/>
    </source>
</evidence>
<dbReference type="EMBL" id="JACHDN010000001">
    <property type="protein sequence ID" value="MBB5471920.1"/>
    <property type="molecule type" value="Genomic_DNA"/>
</dbReference>
<name>A0A511F936_9CELL</name>
<keyword evidence="4 6" id="KW-0418">Kinase</keyword>
<dbReference type="OrthoDB" id="9795789at2"/>
<evidence type="ECO:0000259" key="7">
    <source>
        <dbReference type="Pfam" id="PF00294"/>
    </source>
</evidence>
<dbReference type="Pfam" id="PF00294">
    <property type="entry name" value="PfkB"/>
    <property type="match status" value="1"/>
</dbReference>
<dbReference type="Proteomes" id="UP000321723">
    <property type="component" value="Unassembled WGS sequence"/>
</dbReference>
<dbReference type="EC" id="2.7.1.4" evidence="9"/>
<evidence type="ECO:0000256" key="3">
    <source>
        <dbReference type="ARBA" id="ARBA00022741"/>
    </source>
</evidence>
<dbReference type="CDD" id="cd01167">
    <property type="entry name" value="bac_FRK"/>
    <property type="match status" value="1"/>
</dbReference>
<dbReference type="InterPro" id="IPR002173">
    <property type="entry name" value="Carboh/pur_kinase_PfkB_CS"/>
</dbReference>
<gene>
    <name evidence="8" type="ORF">CHO01_08780</name>
    <name evidence="9" type="ORF">HNR08_000656</name>
</gene>
<evidence type="ECO:0000256" key="5">
    <source>
        <dbReference type="ARBA" id="ARBA00022840"/>
    </source>
</evidence>
<keyword evidence="5" id="KW-0067">ATP-binding</keyword>
<dbReference type="InterPro" id="IPR011611">
    <property type="entry name" value="PfkB_dom"/>
</dbReference>
<dbReference type="PRINTS" id="PR00990">
    <property type="entry name" value="RIBOKINASE"/>
</dbReference>
<proteinExistence type="inferred from homology"/>
<dbReference type="EMBL" id="BJVQ01000007">
    <property type="protein sequence ID" value="GEL45762.1"/>
    <property type="molecule type" value="Genomic_DNA"/>
</dbReference>
<evidence type="ECO:0000313" key="11">
    <source>
        <dbReference type="Proteomes" id="UP000564629"/>
    </source>
</evidence>
<dbReference type="PROSITE" id="PS00584">
    <property type="entry name" value="PFKB_KINASES_2"/>
    <property type="match status" value="1"/>
</dbReference>